<dbReference type="PANTHER" id="PTHR13847">
    <property type="entry name" value="SARCOSINE DEHYDROGENASE-RELATED"/>
    <property type="match status" value="1"/>
</dbReference>
<dbReference type="Gene3D" id="3.50.50.60">
    <property type="entry name" value="FAD/NAD(P)-binding domain"/>
    <property type="match status" value="1"/>
</dbReference>
<gene>
    <name evidence="5" type="ORF">BpHYR1_005452</name>
</gene>
<dbReference type="AlphaFoldDB" id="A0A3M7S2T9"/>
<dbReference type="STRING" id="10195.A0A3M7S2T9"/>
<proteinExistence type="predicted"/>
<evidence type="ECO:0000313" key="5">
    <source>
        <dbReference type="EMBL" id="RNA30104.1"/>
    </source>
</evidence>
<sequence>MKESNIGPFERIRVPGADDPKNALEVFKIQCENFRSLKKIKRVPKQTEVLIIGGGIIGSFVAYWVKNTSPYLNVTVIEKDSNYPKSSTFWSLGGFRQQFSLSENIKMSLFGADFMKNAKEYLKCGKNDNVDLEFNHDGYLFLASKKSADQLYNNHKIQLAHDAKVRLLNKDELKEKFKWINTDGVELASFGYQNEGWIDPRKYLLAVRNKATYLGTDYVNGNLIGFESDINDQAILNKQLTLKTALVDTLDGKIVPIKFQKVINAAGPWAAEVAKLADIQLPVEPRKRYIYMFYAKDGPILNVPLTIDHSGVFIRRQGLSNYYFCGLNQSGDKESKNLDLDHIDYDYFEKEIKPVLIKRVPSFKDMKLVNAWSGYYEYNTLDQNLIIGRHPVHQNFIFTNGSSGHGLQHSAAIGKAVSELIIHDAYKTIDLKRFGFERVVRESPIKEIEVV</sequence>
<evidence type="ECO:0000256" key="1">
    <source>
        <dbReference type="ARBA" id="ARBA00023002"/>
    </source>
</evidence>
<evidence type="ECO:0000313" key="6">
    <source>
        <dbReference type="Proteomes" id="UP000276133"/>
    </source>
</evidence>
<reference evidence="5 6" key="1">
    <citation type="journal article" date="2018" name="Sci. Rep.">
        <title>Genomic signatures of local adaptation to the degree of environmental predictability in rotifers.</title>
        <authorList>
            <person name="Franch-Gras L."/>
            <person name="Hahn C."/>
            <person name="Garcia-Roger E.M."/>
            <person name="Carmona M.J."/>
            <person name="Serra M."/>
            <person name="Gomez A."/>
        </authorList>
    </citation>
    <scope>NUCLEOTIDE SEQUENCE [LARGE SCALE GENOMIC DNA]</scope>
    <source>
        <strain evidence="5">HYR1</strain>
    </source>
</reference>
<evidence type="ECO:0000256" key="3">
    <source>
        <dbReference type="ARBA" id="ARBA00046185"/>
    </source>
</evidence>
<dbReference type="Gene3D" id="3.30.9.10">
    <property type="entry name" value="D-Amino Acid Oxidase, subunit A, domain 2"/>
    <property type="match status" value="1"/>
</dbReference>
<dbReference type="GO" id="GO:0016491">
    <property type="term" value="F:oxidoreductase activity"/>
    <property type="evidence" value="ECO:0007669"/>
    <property type="project" value="UniProtKB-KW"/>
</dbReference>
<accession>A0A3M7S2T9</accession>
<dbReference type="OrthoDB" id="424974at2759"/>
<dbReference type="SUPFAM" id="SSF51905">
    <property type="entry name" value="FAD/NAD(P)-binding domain"/>
    <property type="match status" value="1"/>
</dbReference>
<dbReference type="Proteomes" id="UP000276133">
    <property type="component" value="Unassembled WGS sequence"/>
</dbReference>
<dbReference type="PANTHER" id="PTHR13847:SF287">
    <property type="entry name" value="FAD-DEPENDENT OXIDOREDUCTASE DOMAIN-CONTAINING PROTEIN 1"/>
    <property type="match status" value="1"/>
</dbReference>
<comment type="caution">
    <text evidence="5">The sequence shown here is derived from an EMBL/GenBank/DDBJ whole genome shotgun (WGS) entry which is preliminary data.</text>
</comment>
<feature type="domain" description="FAD dependent oxidoreductase" evidence="4">
    <location>
        <begin position="49"/>
        <end position="420"/>
    </location>
</feature>
<dbReference type="InterPro" id="IPR006076">
    <property type="entry name" value="FAD-dep_OxRdtase"/>
</dbReference>
<dbReference type="InterPro" id="IPR036188">
    <property type="entry name" value="FAD/NAD-bd_sf"/>
</dbReference>
<organism evidence="5 6">
    <name type="scientific">Brachionus plicatilis</name>
    <name type="common">Marine rotifer</name>
    <name type="synonym">Brachionus muelleri</name>
    <dbReference type="NCBI Taxonomy" id="10195"/>
    <lineage>
        <taxon>Eukaryota</taxon>
        <taxon>Metazoa</taxon>
        <taxon>Spiralia</taxon>
        <taxon>Gnathifera</taxon>
        <taxon>Rotifera</taxon>
        <taxon>Eurotatoria</taxon>
        <taxon>Monogononta</taxon>
        <taxon>Pseudotrocha</taxon>
        <taxon>Ploima</taxon>
        <taxon>Brachionidae</taxon>
        <taxon>Brachionus</taxon>
    </lineage>
</organism>
<dbReference type="GO" id="GO:0032981">
    <property type="term" value="P:mitochondrial respiratory chain complex I assembly"/>
    <property type="evidence" value="ECO:0007669"/>
    <property type="project" value="TreeGrafter"/>
</dbReference>
<dbReference type="GO" id="GO:0005739">
    <property type="term" value="C:mitochondrion"/>
    <property type="evidence" value="ECO:0007669"/>
    <property type="project" value="GOC"/>
</dbReference>
<evidence type="ECO:0000259" key="4">
    <source>
        <dbReference type="Pfam" id="PF01266"/>
    </source>
</evidence>
<dbReference type="Pfam" id="PF01266">
    <property type="entry name" value="DAO"/>
    <property type="match status" value="1"/>
</dbReference>
<keyword evidence="6" id="KW-1185">Reference proteome</keyword>
<keyword evidence="1" id="KW-0560">Oxidoreductase</keyword>
<protein>
    <recommendedName>
        <fullName evidence="2">FAD-dependent oxidoreductase domain-containing protein 1</fullName>
    </recommendedName>
</protein>
<comment type="function">
    <text evidence="3">Required for the assembly of the mitochondrial membrane respiratory chain NADH dehydrogenase (Complex I). Involved in mid-late stages of complex I assembly.</text>
</comment>
<evidence type="ECO:0000256" key="2">
    <source>
        <dbReference type="ARBA" id="ARBA00039785"/>
    </source>
</evidence>
<name>A0A3M7S2T9_BRAPC</name>
<dbReference type="EMBL" id="REGN01002122">
    <property type="protein sequence ID" value="RNA30104.1"/>
    <property type="molecule type" value="Genomic_DNA"/>
</dbReference>